<dbReference type="GeneID" id="25567955"/>
<keyword evidence="2" id="KW-1185">Reference proteome</keyword>
<dbReference type="RefSeq" id="XP_013754347.1">
    <property type="nucleotide sequence ID" value="XM_013898893.1"/>
</dbReference>
<gene>
    <name evidence="1" type="ORF">AMSG_09504</name>
</gene>
<accession>A0A0L0DNF1</accession>
<evidence type="ECO:0000313" key="2">
    <source>
        <dbReference type="Proteomes" id="UP000054408"/>
    </source>
</evidence>
<name>A0A0L0DNF1_THETB</name>
<dbReference type="AlphaFoldDB" id="A0A0L0DNF1"/>
<dbReference type="GO" id="GO:0003723">
    <property type="term" value="F:RNA binding"/>
    <property type="evidence" value="ECO:0007669"/>
    <property type="project" value="TreeGrafter"/>
</dbReference>
<dbReference type="GO" id="GO:0005686">
    <property type="term" value="C:U2 snRNP"/>
    <property type="evidence" value="ECO:0007669"/>
    <property type="project" value="TreeGrafter"/>
</dbReference>
<organism evidence="1 2">
    <name type="scientific">Thecamonas trahens ATCC 50062</name>
    <dbReference type="NCBI Taxonomy" id="461836"/>
    <lineage>
        <taxon>Eukaryota</taxon>
        <taxon>Apusozoa</taxon>
        <taxon>Apusomonadida</taxon>
        <taxon>Apusomonadidae</taxon>
        <taxon>Thecamonas</taxon>
    </lineage>
</organism>
<dbReference type="PANTHER" id="PTHR15608">
    <property type="entry name" value="SPLICING FACTOR U2AF-ASSOCIATED PROTEIN 2"/>
    <property type="match status" value="1"/>
</dbReference>
<protein>
    <recommendedName>
        <fullName evidence="3">RRM domain-containing protein</fullName>
    </recommendedName>
</protein>
<dbReference type="PANTHER" id="PTHR15608:SF0">
    <property type="entry name" value="HIV TAT-SPECIFIC FACTOR 1"/>
    <property type="match status" value="1"/>
</dbReference>
<proteinExistence type="predicted"/>
<dbReference type="EMBL" id="GL349482">
    <property type="protein sequence ID" value="KNC53785.1"/>
    <property type="molecule type" value="Genomic_DNA"/>
</dbReference>
<dbReference type="InterPro" id="IPR034393">
    <property type="entry name" value="TatSF1-like"/>
</dbReference>
<dbReference type="GO" id="GO:0005684">
    <property type="term" value="C:U2-type spliceosomal complex"/>
    <property type="evidence" value="ECO:0007669"/>
    <property type="project" value="TreeGrafter"/>
</dbReference>
<dbReference type="STRING" id="461836.A0A0L0DNF1"/>
<evidence type="ECO:0008006" key="3">
    <source>
        <dbReference type="Google" id="ProtNLM"/>
    </source>
</evidence>
<sequence length="500" mass="49696">MATSDATALASLQQAGALLAEGHTSAAVPHLSAFLAAASAGSAPPGLAEHVPSALLARAQATLATDASAAAWDAHALVNLRPHWGHAYAMRAAALAAATDLPPALPTPSAAPLAANREAVAALVATDTALAARLGGAGAISTPNGSSQGTVLDQQLVAAVAAQQSAMMASLDAAAAAAAGPSAAAVEAAAAASWAAAYGGGTTAVAPSGVARKRKREEDPLALVRARLVVLRGLSAVVDADAVATVAANKCGMLLKDVTSGEAYVALFAEANAAPNARSAAVVFFKPESVTLAASLLDGADVCGAVVRVVIGPAAIAAAPDGFLDLALECIAAVHTAANAKRRPRANGKSADIAREPEAARIAVRQATALTWDGDDEPERAEQLGVNASASAKASGSTARQSDTALPKVLVARHAFTPATLLKSPNALAGVKAALASAAARAGASLRNIEIFDLHPDGVVKLTAASHQQALLLRRGLHGVHMDAERDASSFEGAVVVETR</sequence>
<dbReference type="Proteomes" id="UP000054408">
    <property type="component" value="Unassembled WGS sequence"/>
</dbReference>
<reference evidence="1 2" key="1">
    <citation type="submission" date="2010-05" db="EMBL/GenBank/DDBJ databases">
        <title>The Genome Sequence of Thecamonas trahens ATCC 50062.</title>
        <authorList>
            <consortium name="The Broad Institute Genome Sequencing Platform"/>
            <person name="Russ C."/>
            <person name="Cuomo C."/>
            <person name="Shea T."/>
            <person name="Young S.K."/>
            <person name="Zeng Q."/>
            <person name="Koehrsen M."/>
            <person name="Haas B."/>
            <person name="Borodovsky M."/>
            <person name="Guigo R."/>
            <person name="Alvarado L."/>
            <person name="Berlin A."/>
            <person name="Bochicchio J."/>
            <person name="Borenstein D."/>
            <person name="Chapman S."/>
            <person name="Chen Z."/>
            <person name="Freedman E."/>
            <person name="Gellesch M."/>
            <person name="Goldberg J."/>
            <person name="Griggs A."/>
            <person name="Gujja S."/>
            <person name="Heilman E."/>
            <person name="Heiman D."/>
            <person name="Hepburn T."/>
            <person name="Howarth C."/>
            <person name="Jen D."/>
            <person name="Larson L."/>
            <person name="Mehta T."/>
            <person name="Park D."/>
            <person name="Pearson M."/>
            <person name="Roberts A."/>
            <person name="Saif S."/>
            <person name="Shenoy N."/>
            <person name="Sisk P."/>
            <person name="Stolte C."/>
            <person name="Sykes S."/>
            <person name="Thomson T."/>
            <person name="Walk T."/>
            <person name="White J."/>
            <person name="Yandava C."/>
            <person name="Burger G."/>
            <person name="Gray M.W."/>
            <person name="Holland P.W.H."/>
            <person name="King N."/>
            <person name="Lang F.B.F."/>
            <person name="Roger A.J."/>
            <person name="Ruiz-Trillo I."/>
            <person name="Lander E."/>
            <person name="Nusbaum C."/>
        </authorList>
    </citation>
    <scope>NUCLEOTIDE SEQUENCE [LARGE SCALE GENOMIC DNA]</scope>
    <source>
        <strain evidence="1 2">ATCC 50062</strain>
    </source>
</reference>
<evidence type="ECO:0000313" key="1">
    <source>
        <dbReference type="EMBL" id="KNC53785.1"/>
    </source>
</evidence>